<dbReference type="Pfam" id="PF00641">
    <property type="entry name" value="Zn_ribbon_RanBP"/>
    <property type="match status" value="7"/>
</dbReference>
<dbReference type="Gene3D" id="4.10.1060.10">
    <property type="entry name" value="Zinc finger, RanBP2-type"/>
    <property type="match status" value="8"/>
</dbReference>
<feature type="domain" description="RanBP2-type" evidence="7">
    <location>
        <begin position="781"/>
        <end position="810"/>
    </location>
</feature>
<evidence type="ECO:0000256" key="6">
    <source>
        <dbReference type="PROSITE-ProRule" id="PRU00322"/>
    </source>
</evidence>
<evidence type="ECO:0000313" key="8">
    <source>
        <dbReference type="EMBL" id="CAJ1374333.1"/>
    </source>
</evidence>
<name>A0AA36HS48_9DINO</name>
<feature type="domain" description="RanBP2-type" evidence="7">
    <location>
        <begin position="725"/>
        <end position="754"/>
    </location>
</feature>
<sequence>MFEGTGGHAAGSFSAQAVHVLRAEGRRGGLAYSPAHCLFDAGWGSMMFSLSTEPPFDGVLAVSEMSQRGPGRRPQPFVQPVANGTSSLDALVDAADRVYKSWVARHAKTRLMDGAAWGTWVCSAASDWGWELCPENFTEQVKLAQRPLGDGRALVRLQLAVRLPAACAAVLLPEPRSDEGSSPDPGSVFRRQRLLRRLGPGDALLQLEADPEDLWFKVLAANLPDSSKLLEPHPGRWASRGSFPEEGMRTVILASSASVHLGYAVTVAACGRKKLQVTRLVVAPVDPLQFRLKRLARAAVSRSAAAWLTWLFAACEDDYVVLGLRNCDSGPPPLPSCEAAISRPFDLEGWSCAEESLGEYLRTFFAVLGLGVEVFDHLDGRCLAPDQAVLRRAQWDAAAGHFLPMFRNASMAYRRMGCSSCLELIEAPPVFKEAAVEVLAALDALDASGSPCLNTPSPDVFFLSSEPSQKEGDWLCPACSNHNFADKLVCNRCRFPKDQAMEGSEAKPPVKTESDVRPGDWMCPGCGNHNYASKINCNRCKMPKPGGPRPGQPYGKGGGGGNWTCGMCNNLNYPMRTHCNRCNVPKEMGMMGPMGGQMMPPMMMPAVMPTMAQPMAPNVMHGGMPFQQVMHTYSTRTAPTQSQSADWLCPVCNNHNYASRTHCNRCSIPRETRISNTGMREGDWICLSCANHNYASKTTCNKCGGPKTDMPKPPQLEKKGTQEFREGDWMCSTCNNHNYASKVSCNRCGNPGGNPAGNLGGNPKVDVPKPPSAPRASHGYREGDWMCSACNNHNYASKTQCNRCGVPKPMQQANLPHGFREGDWLCPACSNHNYASKTSCNRCKMPKPGPTREAAPQLTPKLIWVPVNPLLAPPVEVAPNFTAWHSQWLKAAEAKASKSGEGNPDLLSVETEGEAIWWLAQCSLASASAIMEEQGYTLLHLEHTFAVFVLKVIWSAVVPLLRRGSSPASSGLPPASSHELPSRIGKSLHWSEPGRLQPQEVSLYDHWLSGWHCSPAAPALFGLELARGARGLADQSRERVCHFIQANHLPLAEGTDFCETGQEPHSWRSWELQDPVEEHGKAHLLESTGRGRCLSDLGFCECFPPYRGRFCEDEQPGKQDGLRQYKAVLHYLVGDREKLLADFERTLPILWKRFNQREDYPVVVFHDGLSASSRKRILEASPNRIWFAYVPDYKSVPAFLRGRMELELGGYGLGYRGMCRFRSGPIFMQPVMKGFDYAWTLDTDGYFPADLDSDPLERMWREDRVYGYSHVSRDQASAVQHFWEFCRLYIESKGIDPKGTKMMRRLTDALVLRDTYWHEWNRVLFMNDIEITKLSWFQGDQYQDFFRFLDSVGGFWLYRWGDHAVRTIAVALFLDPALLMRMRVPYGHQNTCRCGDERPQEVCVRASTSDWWRCVPRAEAAAVPQGTIVASGEVETVKEEILFGGE</sequence>
<feature type="domain" description="RanBP2-type" evidence="7">
    <location>
        <begin position="517"/>
        <end position="546"/>
    </location>
</feature>
<protein>
    <recommendedName>
        <fullName evidence="7">RanBP2-type domain-containing protein</fullName>
    </recommendedName>
</protein>
<dbReference type="InterPro" id="IPR029044">
    <property type="entry name" value="Nucleotide-diphossugar_trans"/>
</dbReference>
<gene>
    <name evidence="8" type="ORF">EVOR1521_LOCUS3907</name>
</gene>
<evidence type="ECO:0000256" key="1">
    <source>
        <dbReference type="ARBA" id="ARBA00007677"/>
    </source>
</evidence>
<dbReference type="GO" id="GO:0016020">
    <property type="term" value="C:membrane"/>
    <property type="evidence" value="ECO:0007669"/>
    <property type="project" value="InterPro"/>
</dbReference>
<dbReference type="PROSITE" id="PS00022">
    <property type="entry name" value="EGF_1"/>
    <property type="match status" value="1"/>
</dbReference>
<evidence type="ECO:0000256" key="3">
    <source>
        <dbReference type="ARBA" id="ARBA00022723"/>
    </source>
</evidence>
<dbReference type="SUPFAM" id="SSF53448">
    <property type="entry name" value="Nucleotide-diphospho-sugar transferases"/>
    <property type="match status" value="1"/>
</dbReference>
<comment type="caution">
    <text evidence="8">The sequence shown here is derived from an EMBL/GenBank/DDBJ whole genome shotgun (WGS) entry which is preliminary data.</text>
</comment>
<keyword evidence="9" id="KW-1185">Reference proteome</keyword>
<dbReference type="Gene3D" id="3.90.550.10">
    <property type="entry name" value="Spore Coat Polysaccharide Biosynthesis Protein SpsA, Chain A"/>
    <property type="match status" value="1"/>
</dbReference>
<dbReference type="InterPro" id="IPR001876">
    <property type="entry name" value="Znf_RanBP2"/>
</dbReference>
<dbReference type="PROSITE" id="PS01358">
    <property type="entry name" value="ZF_RANBP2_1"/>
    <property type="match status" value="8"/>
</dbReference>
<keyword evidence="4 6" id="KW-0863">Zinc-finger</keyword>
<dbReference type="PANTHER" id="PTHR23111">
    <property type="entry name" value="ZINC FINGER PROTEIN"/>
    <property type="match status" value="1"/>
</dbReference>
<dbReference type="PANTHER" id="PTHR23111:SF40">
    <property type="entry name" value="RNA-BINDING PROTEIN INVOLVED IN HETEROCHROMATIN ASSEMBLY-RELATED"/>
    <property type="match status" value="1"/>
</dbReference>
<dbReference type="InterPro" id="IPR000742">
    <property type="entry name" value="EGF"/>
</dbReference>
<dbReference type="Pfam" id="PF01793">
    <property type="entry name" value="Glyco_transf_15"/>
    <property type="match status" value="1"/>
</dbReference>
<dbReference type="GO" id="GO:0000030">
    <property type="term" value="F:mannosyltransferase activity"/>
    <property type="evidence" value="ECO:0007669"/>
    <property type="project" value="InterPro"/>
</dbReference>
<feature type="domain" description="RanBP2-type" evidence="7">
    <location>
        <begin position="643"/>
        <end position="672"/>
    </location>
</feature>
<feature type="domain" description="RanBP2-type" evidence="7">
    <location>
        <begin position="680"/>
        <end position="709"/>
    </location>
</feature>
<feature type="domain" description="RanBP2-type" evidence="7">
    <location>
        <begin position="556"/>
        <end position="588"/>
    </location>
</feature>
<evidence type="ECO:0000256" key="5">
    <source>
        <dbReference type="ARBA" id="ARBA00022833"/>
    </source>
</evidence>
<feature type="domain" description="RanBP2-type" evidence="7">
    <location>
        <begin position="820"/>
        <end position="849"/>
    </location>
</feature>
<dbReference type="SMART" id="SM00547">
    <property type="entry name" value="ZnF_RBZ"/>
    <property type="match status" value="8"/>
</dbReference>
<organism evidence="8 9">
    <name type="scientific">Effrenium voratum</name>
    <dbReference type="NCBI Taxonomy" id="2562239"/>
    <lineage>
        <taxon>Eukaryota</taxon>
        <taxon>Sar</taxon>
        <taxon>Alveolata</taxon>
        <taxon>Dinophyceae</taxon>
        <taxon>Suessiales</taxon>
        <taxon>Symbiodiniaceae</taxon>
        <taxon>Effrenium</taxon>
    </lineage>
</organism>
<dbReference type="PROSITE" id="PS50199">
    <property type="entry name" value="ZF_RANBP2_2"/>
    <property type="match status" value="8"/>
</dbReference>
<accession>A0AA36HS48</accession>
<reference evidence="8" key="1">
    <citation type="submission" date="2023-08" db="EMBL/GenBank/DDBJ databases">
        <authorList>
            <person name="Chen Y."/>
            <person name="Shah S."/>
            <person name="Dougan E. K."/>
            <person name="Thang M."/>
            <person name="Chan C."/>
        </authorList>
    </citation>
    <scope>NUCLEOTIDE SEQUENCE</scope>
</reference>
<evidence type="ECO:0000256" key="2">
    <source>
        <dbReference type="ARBA" id="ARBA00022679"/>
    </source>
</evidence>
<keyword evidence="5" id="KW-0862">Zinc</keyword>
<dbReference type="Proteomes" id="UP001178507">
    <property type="component" value="Unassembled WGS sequence"/>
</dbReference>
<dbReference type="GO" id="GO:0008270">
    <property type="term" value="F:zinc ion binding"/>
    <property type="evidence" value="ECO:0007669"/>
    <property type="project" value="UniProtKB-KW"/>
</dbReference>
<proteinExistence type="inferred from homology"/>
<feature type="domain" description="RanBP2-type" evidence="7">
    <location>
        <begin position="470"/>
        <end position="499"/>
    </location>
</feature>
<keyword evidence="2" id="KW-0808">Transferase</keyword>
<dbReference type="PROSITE" id="PS01186">
    <property type="entry name" value="EGF_2"/>
    <property type="match status" value="1"/>
</dbReference>
<dbReference type="InterPro" id="IPR002685">
    <property type="entry name" value="Glyco_trans_15"/>
</dbReference>
<evidence type="ECO:0000313" key="9">
    <source>
        <dbReference type="Proteomes" id="UP001178507"/>
    </source>
</evidence>
<dbReference type="InterPro" id="IPR036443">
    <property type="entry name" value="Znf_RanBP2_sf"/>
</dbReference>
<dbReference type="GO" id="GO:0003729">
    <property type="term" value="F:mRNA binding"/>
    <property type="evidence" value="ECO:0007669"/>
    <property type="project" value="TreeGrafter"/>
</dbReference>
<keyword evidence="3" id="KW-0479">Metal-binding</keyword>
<dbReference type="EMBL" id="CAUJNA010000245">
    <property type="protein sequence ID" value="CAJ1374333.1"/>
    <property type="molecule type" value="Genomic_DNA"/>
</dbReference>
<comment type="similarity">
    <text evidence="1">Belongs to the glycosyltransferase 15 family.</text>
</comment>
<evidence type="ECO:0000259" key="7">
    <source>
        <dbReference type="PROSITE" id="PS50199"/>
    </source>
</evidence>
<evidence type="ECO:0000256" key="4">
    <source>
        <dbReference type="ARBA" id="ARBA00022771"/>
    </source>
</evidence>
<dbReference type="SUPFAM" id="SSF90209">
    <property type="entry name" value="Ran binding protein zinc finger-like"/>
    <property type="match status" value="8"/>
</dbReference>